<evidence type="ECO:0000256" key="1">
    <source>
        <dbReference type="ARBA" id="ARBA00023122"/>
    </source>
</evidence>
<keyword evidence="1 2" id="KW-0129">CBS domain</keyword>
<dbReference type="Gene3D" id="3.10.580.10">
    <property type="entry name" value="CBS-domain"/>
    <property type="match status" value="1"/>
</dbReference>
<organism evidence="4 5">
    <name type="scientific">Mycolicibacterium vanbaalenii (strain DSM 7251 / JCM 13017 / BCRC 16820 / KCTC 9966 / NRRL B-24157 / PYR-1)</name>
    <name type="common">Mycobacterium vanbaalenii</name>
    <dbReference type="NCBI Taxonomy" id="350058"/>
    <lineage>
        <taxon>Bacteria</taxon>
        <taxon>Bacillati</taxon>
        <taxon>Actinomycetota</taxon>
        <taxon>Actinomycetes</taxon>
        <taxon>Mycobacteriales</taxon>
        <taxon>Mycobacteriaceae</taxon>
        <taxon>Mycolicibacterium</taxon>
    </lineage>
</organism>
<name>A1T7J4_MYCVP</name>
<keyword evidence="5" id="KW-1185">Reference proteome</keyword>
<dbReference type="EMBL" id="CP000511">
    <property type="protein sequence ID" value="ABM13144.1"/>
    <property type="molecule type" value="Genomic_DNA"/>
</dbReference>
<reference evidence="4" key="1">
    <citation type="submission" date="2006-12" db="EMBL/GenBank/DDBJ databases">
        <title>Complete sequence of Mycobacterium vanbaalenii PYR-1.</title>
        <authorList>
            <consortium name="US DOE Joint Genome Institute"/>
            <person name="Copeland A."/>
            <person name="Lucas S."/>
            <person name="Lapidus A."/>
            <person name="Barry K."/>
            <person name="Detter J.C."/>
            <person name="Glavina del Rio T."/>
            <person name="Hammon N."/>
            <person name="Israni S."/>
            <person name="Dalin E."/>
            <person name="Tice H."/>
            <person name="Pitluck S."/>
            <person name="Singan V."/>
            <person name="Schmutz J."/>
            <person name="Larimer F."/>
            <person name="Land M."/>
            <person name="Hauser L."/>
            <person name="Kyrpides N."/>
            <person name="Anderson I.J."/>
            <person name="Miller C."/>
            <person name="Richardson P."/>
        </authorList>
    </citation>
    <scope>NUCLEOTIDE SEQUENCE [LARGE SCALE GENOMIC DNA]</scope>
    <source>
        <strain evidence="4">PYR-1</strain>
    </source>
</reference>
<gene>
    <name evidence="4" type="ordered locus">Mvan_2330</name>
</gene>
<dbReference type="Proteomes" id="UP000009159">
    <property type="component" value="Chromosome"/>
</dbReference>
<dbReference type="PANTHER" id="PTHR43080:SF2">
    <property type="entry name" value="CBS DOMAIN-CONTAINING PROTEIN"/>
    <property type="match status" value="1"/>
</dbReference>
<dbReference type="SUPFAM" id="SSF54631">
    <property type="entry name" value="CBS-domain pair"/>
    <property type="match status" value="1"/>
</dbReference>
<dbReference type="eggNOG" id="COG2524">
    <property type="taxonomic scope" value="Bacteria"/>
</dbReference>
<dbReference type="PROSITE" id="PS51371">
    <property type="entry name" value="CBS"/>
    <property type="match status" value="1"/>
</dbReference>
<dbReference type="AlphaFoldDB" id="A1T7J4"/>
<dbReference type="PANTHER" id="PTHR43080">
    <property type="entry name" value="CBS DOMAIN-CONTAINING PROTEIN CBSX3, MITOCHONDRIAL"/>
    <property type="match status" value="1"/>
</dbReference>
<dbReference type="InterPro" id="IPR046342">
    <property type="entry name" value="CBS_dom_sf"/>
</dbReference>
<evidence type="ECO:0000313" key="4">
    <source>
        <dbReference type="EMBL" id="ABM13144.1"/>
    </source>
</evidence>
<dbReference type="SMART" id="SM00116">
    <property type="entry name" value="CBS"/>
    <property type="match status" value="2"/>
</dbReference>
<evidence type="ECO:0000259" key="3">
    <source>
        <dbReference type="PROSITE" id="PS51371"/>
    </source>
</evidence>
<dbReference type="STRING" id="350058.Mvan_2330"/>
<evidence type="ECO:0000313" key="5">
    <source>
        <dbReference type="Proteomes" id="UP000009159"/>
    </source>
</evidence>
<dbReference type="InterPro" id="IPR051257">
    <property type="entry name" value="Diverse_CBS-Domain"/>
</dbReference>
<evidence type="ECO:0000256" key="2">
    <source>
        <dbReference type="PROSITE-ProRule" id="PRU00703"/>
    </source>
</evidence>
<accession>A1T7J4</accession>
<sequence length="162" mass="16709">MRAVGGTCRGCRRRCLSRCDDGVMTEIPAAGSIQVSTIIGGSVVRVSADATVADVAAAIVGNEVGAVVVGDDPRPEALVTERDVARVVASGQDPSSVPAADVASKKLIWCDADDTVARVATRMMDRYIRHVLVERDGTLVGIVSARDLLGVYAADADASALG</sequence>
<feature type="domain" description="CBS" evidence="3">
    <location>
        <begin position="103"/>
        <end position="159"/>
    </location>
</feature>
<dbReference type="KEGG" id="mva:Mvan_2330"/>
<dbReference type="HOGENOM" id="CLU_040681_12_1_11"/>
<protein>
    <submittedName>
        <fullName evidence="4">Signal-transduction protein with CBS domains</fullName>
    </submittedName>
</protein>
<proteinExistence type="predicted"/>
<dbReference type="InterPro" id="IPR000644">
    <property type="entry name" value="CBS_dom"/>
</dbReference>
<dbReference type="Pfam" id="PF00571">
    <property type="entry name" value="CBS"/>
    <property type="match status" value="2"/>
</dbReference>